<sequence length="300" mass="32519">MSERISLNEVKEVLLDEGDSAVNPHADIGETGESPVVEVDSSEVKREALPREETRSLSLLQVGAESDHAVIGEQVATPVVGVETPVVKREALPSEETRSLSLSHVGNDSDYAVMGETGESPVVEVETYVDRRDALPIDGAIDSPHLVPGMSPEASSKQSYRMLNSVTGVGTEGVSLERLPGVGELLSLEEMSFNESETALKAGELDEIVVLRPEEELNSSSTMDESVLVQTKPALNARSGFKNLADPEDPYHSLLKEFGDVISDNPPMELPPERGVRHEIDLVPGTKYCVTRQWPVPKEQ</sequence>
<comment type="caution">
    <text evidence="1">The sequence shown here is derived from an EMBL/GenBank/DDBJ whole genome shotgun (WGS) entry which is preliminary data.</text>
</comment>
<name>A0ACC0VPV0_9STRA</name>
<dbReference type="Proteomes" id="UP001163321">
    <property type="component" value="Chromosome 8"/>
</dbReference>
<accession>A0ACC0VPV0</accession>
<dbReference type="EMBL" id="CM047587">
    <property type="protein sequence ID" value="KAI9908497.1"/>
    <property type="molecule type" value="Genomic_DNA"/>
</dbReference>
<keyword evidence="2" id="KW-1185">Reference proteome</keyword>
<gene>
    <name evidence="1" type="ORF">PsorP6_003479</name>
</gene>
<reference evidence="1 2" key="1">
    <citation type="journal article" date="2022" name="bioRxiv">
        <title>The genome of the oomycete Peronosclerospora sorghi, a cosmopolitan pathogen of maize and sorghum, is inflated with dispersed pseudogenes.</title>
        <authorList>
            <person name="Fletcher K."/>
            <person name="Martin F."/>
            <person name="Isakeit T."/>
            <person name="Cavanaugh K."/>
            <person name="Magill C."/>
            <person name="Michelmore R."/>
        </authorList>
    </citation>
    <scope>NUCLEOTIDE SEQUENCE [LARGE SCALE GENOMIC DNA]</scope>
    <source>
        <strain evidence="1">P6</strain>
    </source>
</reference>
<evidence type="ECO:0000313" key="2">
    <source>
        <dbReference type="Proteomes" id="UP001163321"/>
    </source>
</evidence>
<organism evidence="1 2">
    <name type="scientific">Peronosclerospora sorghi</name>
    <dbReference type="NCBI Taxonomy" id="230839"/>
    <lineage>
        <taxon>Eukaryota</taxon>
        <taxon>Sar</taxon>
        <taxon>Stramenopiles</taxon>
        <taxon>Oomycota</taxon>
        <taxon>Peronosporomycetes</taxon>
        <taxon>Peronosporales</taxon>
        <taxon>Peronosporaceae</taxon>
        <taxon>Peronosclerospora</taxon>
    </lineage>
</organism>
<proteinExistence type="predicted"/>
<protein>
    <submittedName>
        <fullName evidence="1">Uncharacterized protein</fullName>
    </submittedName>
</protein>
<evidence type="ECO:0000313" key="1">
    <source>
        <dbReference type="EMBL" id="KAI9908497.1"/>
    </source>
</evidence>